<accession>A0A0D2HC11</accession>
<dbReference type="SUPFAM" id="SSF56601">
    <property type="entry name" value="beta-lactamase/transpeptidase-like"/>
    <property type="match status" value="1"/>
</dbReference>
<evidence type="ECO:0000313" key="5">
    <source>
        <dbReference type="EMBL" id="KIW88455.1"/>
    </source>
</evidence>
<feature type="domain" description="Beta-lactamase-related" evidence="4">
    <location>
        <begin position="28"/>
        <end position="362"/>
    </location>
</feature>
<keyword evidence="6" id="KW-1185">Reference proteome</keyword>
<dbReference type="AlphaFoldDB" id="A0A0D2HC11"/>
<dbReference type="GO" id="GO:0016020">
    <property type="term" value="C:membrane"/>
    <property type="evidence" value="ECO:0007669"/>
    <property type="project" value="UniProtKB-SubCell"/>
</dbReference>
<dbReference type="OrthoDB" id="5946976at2759"/>
<dbReference type="InterPro" id="IPR001466">
    <property type="entry name" value="Beta-lactam-related"/>
</dbReference>
<comment type="similarity">
    <text evidence="3">Belongs to the peptidase S12 family.</text>
</comment>
<dbReference type="RefSeq" id="XP_016615124.1">
    <property type="nucleotide sequence ID" value="XM_016768737.1"/>
</dbReference>
<dbReference type="Pfam" id="PF00144">
    <property type="entry name" value="Beta-lactamase"/>
    <property type="match status" value="1"/>
</dbReference>
<dbReference type="PANTHER" id="PTHR46825:SF11">
    <property type="entry name" value="PENICILLIN-BINDING PROTEIN 4"/>
    <property type="match status" value="1"/>
</dbReference>
<evidence type="ECO:0000259" key="4">
    <source>
        <dbReference type="Pfam" id="PF00144"/>
    </source>
</evidence>
<reference evidence="5" key="1">
    <citation type="submission" date="2015-01" db="EMBL/GenBank/DDBJ databases">
        <title>The Genome Sequence of Cladophialophora bantiana CBS 173.52.</title>
        <authorList>
            <consortium name="The Broad Institute Genomics Platform"/>
            <person name="Cuomo C."/>
            <person name="de Hoog S."/>
            <person name="Gorbushina A."/>
            <person name="Stielow B."/>
            <person name="Teixiera M."/>
            <person name="Abouelleil A."/>
            <person name="Chapman S.B."/>
            <person name="Priest M."/>
            <person name="Young S.K."/>
            <person name="Wortman J."/>
            <person name="Nusbaum C."/>
            <person name="Birren B."/>
        </authorList>
    </citation>
    <scope>NUCLEOTIDE SEQUENCE [LARGE SCALE GENOMIC DNA]</scope>
    <source>
        <strain evidence="5">CBS 173.52</strain>
    </source>
</reference>
<gene>
    <name evidence="5" type="ORF">Z519_11024</name>
</gene>
<dbReference type="Gene3D" id="3.40.710.10">
    <property type="entry name" value="DD-peptidase/beta-lactamase superfamily"/>
    <property type="match status" value="1"/>
</dbReference>
<name>A0A0D2HC11_CLAB1</name>
<dbReference type="EMBL" id="KN846999">
    <property type="protein sequence ID" value="KIW88455.1"/>
    <property type="molecule type" value="Genomic_DNA"/>
</dbReference>
<evidence type="ECO:0000256" key="3">
    <source>
        <dbReference type="ARBA" id="ARBA00038215"/>
    </source>
</evidence>
<evidence type="ECO:0000313" key="6">
    <source>
        <dbReference type="Proteomes" id="UP000053789"/>
    </source>
</evidence>
<sequence>MAGLWRWLWPFSNSPLSPSASTTVENTLLEKLRKDYNYPGLAAASSRHRDFASAVTGLRRIDAAPKITKDDQFHLASNTKAMTATTFAMVVKDGYLHWDSTLEEAIPSLADSMAEEHKNTTMKMLTSHRSGIDIDWAADAQFYESLYKPDISPKQARWLMVKKALGEPPVRTKGKFCYDNTNYLITAAIIELITGSSWEDFVQSRLFEPLGMQQTGFGPNDETNDTSIRNPWPHRWVSEPYGPAEPVSDVDFDHRDKPPAFNPAARVHSPMAQYNKFLQAHIDGANGHDTSLGLSQDMFKFLHTPYADDDIYTPGGWHCQQRDKDGKSYSISHSGSNRYNYVVAYAVIGGEEEGTYMVMANIGGMGVGDGLRKIVNDLIAGDLPLFSSL</sequence>
<dbReference type="Proteomes" id="UP000053789">
    <property type="component" value="Unassembled WGS sequence"/>
</dbReference>
<evidence type="ECO:0000256" key="1">
    <source>
        <dbReference type="ARBA" id="ARBA00004370"/>
    </source>
</evidence>
<dbReference type="HOGENOM" id="CLU_020027_14_4_1"/>
<organism evidence="5 6">
    <name type="scientific">Cladophialophora bantiana (strain ATCC 10958 / CBS 173.52 / CDC B-1940 / NIH 8579)</name>
    <name type="common">Xylohypha bantiana</name>
    <dbReference type="NCBI Taxonomy" id="1442370"/>
    <lineage>
        <taxon>Eukaryota</taxon>
        <taxon>Fungi</taxon>
        <taxon>Dikarya</taxon>
        <taxon>Ascomycota</taxon>
        <taxon>Pezizomycotina</taxon>
        <taxon>Eurotiomycetes</taxon>
        <taxon>Chaetothyriomycetidae</taxon>
        <taxon>Chaetothyriales</taxon>
        <taxon>Herpotrichiellaceae</taxon>
        <taxon>Cladophialophora</taxon>
    </lineage>
</organism>
<proteinExistence type="inferred from homology"/>
<dbReference type="VEuPathDB" id="FungiDB:Z519_11024"/>
<comment type="subcellular location">
    <subcellularLocation>
        <location evidence="1">Membrane</location>
    </subcellularLocation>
</comment>
<dbReference type="InterPro" id="IPR012338">
    <property type="entry name" value="Beta-lactam/transpept-like"/>
</dbReference>
<dbReference type="InterPro" id="IPR050491">
    <property type="entry name" value="AmpC-like"/>
</dbReference>
<evidence type="ECO:0000256" key="2">
    <source>
        <dbReference type="ARBA" id="ARBA00023136"/>
    </source>
</evidence>
<dbReference type="GeneID" id="27703952"/>
<keyword evidence="2" id="KW-0472">Membrane</keyword>
<dbReference type="PANTHER" id="PTHR46825">
    <property type="entry name" value="D-ALANYL-D-ALANINE-CARBOXYPEPTIDASE/ENDOPEPTIDASE AMPH"/>
    <property type="match status" value="1"/>
</dbReference>
<protein>
    <recommendedName>
        <fullName evidence="4">Beta-lactamase-related domain-containing protein</fullName>
    </recommendedName>
</protein>